<name>W7JF47_PLAFA</name>
<dbReference type="AlphaFoldDB" id="W7JF47"/>
<protein>
    <submittedName>
        <fullName evidence="1">Surface antigen</fullName>
    </submittedName>
</protein>
<dbReference type="Pfam" id="PF02009">
    <property type="entry name" value="RIFIN"/>
    <property type="match status" value="1"/>
</dbReference>
<accession>W7JF47</accession>
<dbReference type="InterPro" id="IPR006373">
    <property type="entry name" value="VSA_Rifin"/>
</dbReference>
<organism evidence="1 2">
    <name type="scientific">Plasmodium falciparum UGT5.1</name>
    <dbReference type="NCBI Taxonomy" id="1237627"/>
    <lineage>
        <taxon>Eukaryota</taxon>
        <taxon>Sar</taxon>
        <taxon>Alveolata</taxon>
        <taxon>Apicomplexa</taxon>
        <taxon>Aconoidasida</taxon>
        <taxon>Haemosporida</taxon>
        <taxon>Plasmodiidae</taxon>
        <taxon>Plasmodium</taxon>
        <taxon>Plasmodium (Laverania)</taxon>
    </lineage>
</organism>
<dbReference type="Proteomes" id="UP000030697">
    <property type="component" value="Unassembled WGS sequence"/>
</dbReference>
<reference evidence="1 2" key="1">
    <citation type="submission" date="2013-02" db="EMBL/GenBank/DDBJ databases">
        <title>The Genome Sequence of Plasmodium falciparum UGT5.1.</title>
        <authorList>
            <consortium name="The Broad Institute Genome Sequencing Platform"/>
            <consortium name="The Broad Institute Genome Sequencing Center for Infectious Disease"/>
            <person name="Neafsey D."/>
            <person name="Cheeseman I."/>
            <person name="Volkman S."/>
            <person name="Adams J."/>
            <person name="Walker B."/>
            <person name="Young S.K."/>
            <person name="Zeng Q."/>
            <person name="Gargeya S."/>
            <person name="Fitzgerald M."/>
            <person name="Haas B."/>
            <person name="Abouelleil A."/>
            <person name="Alvarado L."/>
            <person name="Arachchi H.M."/>
            <person name="Berlin A.M."/>
            <person name="Chapman S.B."/>
            <person name="Dewar J."/>
            <person name="Goldberg J."/>
            <person name="Griggs A."/>
            <person name="Gujja S."/>
            <person name="Hansen M."/>
            <person name="Howarth C."/>
            <person name="Imamovic A."/>
            <person name="Larimer J."/>
            <person name="McCowan C."/>
            <person name="Murphy C."/>
            <person name="Neiman D."/>
            <person name="Pearson M."/>
            <person name="Priest M."/>
            <person name="Roberts A."/>
            <person name="Saif S."/>
            <person name="Shea T."/>
            <person name="Sisk P."/>
            <person name="Sykes S."/>
            <person name="Wortman J."/>
            <person name="Nusbaum C."/>
            <person name="Birren B."/>
        </authorList>
    </citation>
    <scope>NUCLEOTIDE SEQUENCE [LARGE SCALE GENOMIC DNA]</scope>
    <source>
        <strain evidence="1 2">UGT5.1</strain>
    </source>
</reference>
<sequence>MKLYYSKILLFYHPLNILVSSSYENNKNKPYITQHTPIIISRMLSECNIHKSIYDNDEDMKSVKENFDRQASQRFEEYEERMITNRQ</sequence>
<gene>
    <name evidence="1" type="ORF">C923_05908</name>
</gene>
<proteinExistence type="predicted"/>
<dbReference type="OrthoDB" id="379157at2759"/>
<evidence type="ECO:0000313" key="1">
    <source>
        <dbReference type="EMBL" id="EWC73408.1"/>
    </source>
</evidence>
<dbReference type="EMBL" id="KE124768">
    <property type="protein sequence ID" value="EWC73408.1"/>
    <property type="molecule type" value="Genomic_DNA"/>
</dbReference>
<evidence type="ECO:0000313" key="2">
    <source>
        <dbReference type="Proteomes" id="UP000030697"/>
    </source>
</evidence>